<dbReference type="EMBL" id="FNIN01000008">
    <property type="protein sequence ID" value="SDN83313.1"/>
    <property type="molecule type" value="Genomic_DNA"/>
</dbReference>
<dbReference type="AlphaFoldDB" id="A0A1H0ELV5"/>
<dbReference type="Gene3D" id="1.10.3210.10">
    <property type="entry name" value="Hypothetical protein af1432"/>
    <property type="match status" value="1"/>
</dbReference>
<proteinExistence type="predicted"/>
<dbReference type="SUPFAM" id="SSF141868">
    <property type="entry name" value="EAL domain-like"/>
    <property type="match status" value="1"/>
</dbReference>
<dbReference type="InterPro" id="IPR035919">
    <property type="entry name" value="EAL_sf"/>
</dbReference>
<dbReference type="InterPro" id="IPR001633">
    <property type="entry name" value="EAL_dom"/>
</dbReference>
<accession>A0A1H0ELV5</accession>
<dbReference type="SUPFAM" id="SSF109604">
    <property type="entry name" value="HD-domain/PDEase-like"/>
    <property type="match status" value="1"/>
</dbReference>
<evidence type="ECO:0000313" key="2">
    <source>
        <dbReference type="EMBL" id="SDN83313.1"/>
    </source>
</evidence>
<dbReference type="OrthoDB" id="9804751at2"/>
<dbReference type="Pfam" id="PF08668">
    <property type="entry name" value="HDOD"/>
    <property type="match status" value="1"/>
</dbReference>
<dbReference type="RefSeq" id="WP_092065670.1">
    <property type="nucleotide sequence ID" value="NZ_FNIN01000008.1"/>
</dbReference>
<dbReference type="InterPro" id="IPR013976">
    <property type="entry name" value="HDOD"/>
</dbReference>
<dbReference type="Pfam" id="PF00563">
    <property type="entry name" value="EAL"/>
    <property type="match status" value="1"/>
</dbReference>
<gene>
    <name evidence="2" type="ORF">SAMN04488516_10845</name>
</gene>
<evidence type="ECO:0000313" key="3">
    <source>
        <dbReference type="Proteomes" id="UP000199602"/>
    </source>
</evidence>
<dbReference type="PROSITE" id="PS51833">
    <property type="entry name" value="HDOD"/>
    <property type="match status" value="1"/>
</dbReference>
<organism evidence="2 3">
    <name type="scientific">Desulfonauticus submarinus</name>
    <dbReference type="NCBI Taxonomy" id="206665"/>
    <lineage>
        <taxon>Bacteria</taxon>
        <taxon>Pseudomonadati</taxon>
        <taxon>Thermodesulfobacteriota</taxon>
        <taxon>Desulfovibrionia</taxon>
        <taxon>Desulfovibrionales</taxon>
        <taxon>Desulfonauticaceae</taxon>
        <taxon>Desulfonauticus</taxon>
    </lineage>
</organism>
<keyword evidence="3" id="KW-1185">Reference proteome</keyword>
<dbReference type="Gene3D" id="3.20.20.450">
    <property type="entry name" value="EAL domain"/>
    <property type="match status" value="1"/>
</dbReference>
<dbReference type="PANTHER" id="PTHR33525">
    <property type="match status" value="1"/>
</dbReference>
<dbReference type="SMART" id="SM00052">
    <property type="entry name" value="EAL"/>
    <property type="match status" value="1"/>
</dbReference>
<dbReference type="Proteomes" id="UP000199602">
    <property type="component" value="Unassembled WGS sequence"/>
</dbReference>
<dbReference type="PIRSF" id="PIRSF003180">
    <property type="entry name" value="DiGMPpdiest_YuxH"/>
    <property type="match status" value="1"/>
</dbReference>
<reference evidence="2 3" key="1">
    <citation type="submission" date="2016-10" db="EMBL/GenBank/DDBJ databases">
        <authorList>
            <person name="de Groot N.N."/>
        </authorList>
    </citation>
    <scope>NUCLEOTIDE SEQUENCE [LARGE SCALE GENOMIC DNA]</scope>
    <source>
        <strain evidence="2 3">DSM 15269</strain>
    </source>
</reference>
<feature type="domain" description="HDOD" evidence="1">
    <location>
        <begin position="199"/>
        <end position="388"/>
    </location>
</feature>
<protein>
    <submittedName>
        <fullName evidence="2">EAL and modified HD-GYP domain-containing signal transduction protein</fullName>
    </submittedName>
</protein>
<dbReference type="InterPro" id="IPR014408">
    <property type="entry name" value="dGMP_Pdiesterase_EAL/HD-GYP"/>
</dbReference>
<name>A0A1H0ELV5_9BACT</name>
<dbReference type="PANTHER" id="PTHR33525:SF4">
    <property type="entry name" value="CYCLIC DI-GMP PHOSPHODIESTERASE CDGJ"/>
    <property type="match status" value="1"/>
</dbReference>
<dbReference type="STRING" id="206665.SAMN04488516_10845"/>
<sequence length="409" mass="47046">MLESIFIARQPIFNDKEKILGYEVLFRSCKGLNKAGVIDDEQATSRVIIDGLNLVYQPEKSYKYFINFSEKLLLDKVFELLPTENTVIEILENVTPGSKILEVCNQIKANGYLLAVDDYVGQIEFFPLIKIADIVKVDILALSPTKVKDIVIDLKKQSKILLAEKVETEEQLKFCLNLGFNYFQGFFFSKPEILEGHKLSSSQLSKLDILKELSHSKISFRRLEEIIRKDVAITYRLLKYINSPYFGLRQKVESISRALAYLGEDKLKKWLRVAILADFSADDKKREVVFFSAFRGRFLQLLAKELELGKDKEEKFFLLGLLSYLDVLLGRSLKAILEELPLEEDIVDGLLLLTHPYHIWLDLVEAVERGYWVKIRKILKILKIEPSLSASVANQAYEWAKSLMCCLES</sequence>
<dbReference type="InterPro" id="IPR052340">
    <property type="entry name" value="RNase_Y/CdgJ"/>
</dbReference>
<evidence type="ECO:0000259" key="1">
    <source>
        <dbReference type="PROSITE" id="PS51833"/>
    </source>
</evidence>